<keyword evidence="2" id="KW-1133">Transmembrane helix</keyword>
<accession>A0A8J2ZD16</accession>
<gene>
    <name evidence="4" type="ORF">GCM10010964_30460</name>
</gene>
<dbReference type="Proteomes" id="UP000597507">
    <property type="component" value="Unassembled WGS sequence"/>
</dbReference>
<evidence type="ECO:0000259" key="3">
    <source>
        <dbReference type="Pfam" id="PF07885"/>
    </source>
</evidence>
<evidence type="ECO:0000313" key="4">
    <source>
        <dbReference type="EMBL" id="GGG40739.1"/>
    </source>
</evidence>
<keyword evidence="2" id="KW-0812">Transmembrane</keyword>
<feature type="transmembrane region" description="Helical" evidence="2">
    <location>
        <begin position="44"/>
        <end position="63"/>
    </location>
</feature>
<feature type="transmembrane region" description="Helical" evidence="2">
    <location>
        <begin position="140"/>
        <end position="158"/>
    </location>
</feature>
<dbReference type="EMBL" id="BMKS01000009">
    <property type="protein sequence ID" value="GGG40739.1"/>
    <property type="molecule type" value="Genomic_DNA"/>
</dbReference>
<feature type="transmembrane region" description="Helical" evidence="2">
    <location>
        <begin position="211"/>
        <end position="233"/>
    </location>
</feature>
<reference evidence="4 5" key="1">
    <citation type="journal article" date="2014" name="Int. J. Syst. Evol. Microbiol.">
        <title>Complete genome sequence of Corynebacterium casei LMG S-19264T (=DSM 44701T), isolated from a smear-ripened cheese.</title>
        <authorList>
            <consortium name="US DOE Joint Genome Institute (JGI-PGF)"/>
            <person name="Walter F."/>
            <person name="Albersmeier A."/>
            <person name="Kalinowski J."/>
            <person name="Ruckert C."/>
        </authorList>
    </citation>
    <scope>NUCLEOTIDE SEQUENCE [LARGE SCALE GENOMIC DNA]</scope>
    <source>
        <strain evidence="4 5">CGMCC 1.16330</strain>
    </source>
</reference>
<feature type="transmembrane region" description="Helical" evidence="2">
    <location>
        <begin position="170"/>
        <end position="191"/>
    </location>
</feature>
<comment type="caution">
    <text evidence="4">The sequence shown here is derived from an EMBL/GenBank/DDBJ whole genome shotgun (WGS) entry which is preliminary data.</text>
</comment>
<sequence length="361" mass="37465">MTPVPAGPPPRRVSPSLRGWLRSVGFTLALSLLVAAGVAGGGQVSPGVVLGAAGLGLGVLYSLFPHGMHFAFGTANGFAVYACLYVFMGRAGFPDAAPWAKAVGFLLPVAAFLAAVWARRSALRALAEARRPFDTAHLPRMMRFLLALAAIGVVSMVVPEGRMPGPAQTVSLLAAMTAVAVVVAASVRDVVRLLVDVALIFETMGRRLGRLAVPITAFVTVYALLVITFASFYRIADGLSAAPVFASPAGPFRLDFADALHFSVATLSTVGYGDIRPVGDGVRVLASLQVLLGQLLLLFGFAEIMRSTRMRAWEHGGEAERPSGGAPPRPSRGNQLGKPAEGGESGAVPAGRRRASAGEGA</sequence>
<evidence type="ECO:0000313" key="5">
    <source>
        <dbReference type="Proteomes" id="UP000597507"/>
    </source>
</evidence>
<dbReference type="AlphaFoldDB" id="A0A8J2ZD16"/>
<feature type="domain" description="Potassium channel" evidence="3">
    <location>
        <begin position="224"/>
        <end position="305"/>
    </location>
</feature>
<keyword evidence="5" id="KW-1185">Reference proteome</keyword>
<dbReference type="InterPro" id="IPR013099">
    <property type="entry name" value="K_chnl_dom"/>
</dbReference>
<name>A0A8J2ZD16_9PROT</name>
<feature type="region of interest" description="Disordered" evidence="1">
    <location>
        <begin position="315"/>
        <end position="361"/>
    </location>
</feature>
<dbReference type="SUPFAM" id="SSF81324">
    <property type="entry name" value="Voltage-gated potassium channels"/>
    <property type="match status" value="1"/>
</dbReference>
<proteinExistence type="predicted"/>
<dbReference type="Pfam" id="PF07885">
    <property type="entry name" value="Ion_trans_2"/>
    <property type="match status" value="1"/>
</dbReference>
<feature type="transmembrane region" description="Helical" evidence="2">
    <location>
        <begin position="70"/>
        <end position="87"/>
    </location>
</feature>
<evidence type="ECO:0000256" key="2">
    <source>
        <dbReference type="SAM" id="Phobius"/>
    </source>
</evidence>
<keyword evidence="2" id="KW-0472">Membrane</keyword>
<feature type="transmembrane region" description="Helical" evidence="2">
    <location>
        <begin position="284"/>
        <end position="302"/>
    </location>
</feature>
<feature type="transmembrane region" description="Helical" evidence="2">
    <location>
        <begin position="99"/>
        <end position="119"/>
    </location>
</feature>
<feature type="transmembrane region" description="Helical" evidence="2">
    <location>
        <begin position="20"/>
        <end position="38"/>
    </location>
</feature>
<protein>
    <recommendedName>
        <fullName evidence="3">Potassium channel domain-containing protein</fullName>
    </recommendedName>
</protein>
<evidence type="ECO:0000256" key="1">
    <source>
        <dbReference type="SAM" id="MobiDB-lite"/>
    </source>
</evidence>
<organism evidence="4 5">
    <name type="scientific">Caldovatus sediminis</name>
    <dbReference type="NCBI Taxonomy" id="2041189"/>
    <lineage>
        <taxon>Bacteria</taxon>
        <taxon>Pseudomonadati</taxon>
        <taxon>Pseudomonadota</taxon>
        <taxon>Alphaproteobacteria</taxon>
        <taxon>Acetobacterales</taxon>
        <taxon>Roseomonadaceae</taxon>
        <taxon>Caldovatus</taxon>
    </lineage>
</organism>
<dbReference type="Gene3D" id="1.10.287.70">
    <property type="match status" value="1"/>
</dbReference>